<reference evidence="2" key="1">
    <citation type="submission" date="2023-04" db="EMBL/GenBank/DDBJ databases">
        <title>Phytophthora fragariaefolia NBRC 109709.</title>
        <authorList>
            <person name="Ichikawa N."/>
            <person name="Sato H."/>
            <person name="Tonouchi N."/>
        </authorList>
    </citation>
    <scope>NUCLEOTIDE SEQUENCE</scope>
    <source>
        <strain evidence="2">NBRC 109709</strain>
    </source>
</reference>
<feature type="compositionally biased region" description="Basic and acidic residues" evidence="1">
    <location>
        <begin position="119"/>
        <end position="142"/>
    </location>
</feature>
<sequence length="246" mass="25781">MKAQRAAEATRKDDAPPAEKPSPNESDKDTPNPDLITGDEDSPPDSTDPRATGTSEGGLAAANSLASEPAPGEETPIPSPGESSNARKAGAFLNSSDTHASKDSASATPPAKAPQERSPTPEDGRDPVDYEASEPDRDREQGDVPDPNSSPQLTEQQCVTHPGSPKTPKPAAAVARVEAQAQRESHLDTASTDRPEHQIITNTGIDEWVPPEQLQPDNRRHLSERTQQEASQAASTSAAAPSVGLA</sequence>
<evidence type="ECO:0000313" key="3">
    <source>
        <dbReference type="Proteomes" id="UP001165121"/>
    </source>
</evidence>
<keyword evidence="3" id="KW-1185">Reference proteome</keyword>
<dbReference type="OrthoDB" id="141470at2759"/>
<gene>
    <name evidence="2" type="ORF">Pfra01_000235100</name>
</gene>
<proteinExistence type="predicted"/>
<dbReference type="Proteomes" id="UP001165121">
    <property type="component" value="Unassembled WGS sequence"/>
</dbReference>
<organism evidence="2 3">
    <name type="scientific">Phytophthora fragariaefolia</name>
    <dbReference type="NCBI Taxonomy" id="1490495"/>
    <lineage>
        <taxon>Eukaryota</taxon>
        <taxon>Sar</taxon>
        <taxon>Stramenopiles</taxon>
        <taxon>Oomycota</taxon>
        <taxon>Peronosporomycetes</taxon>
        <taxon>Peronosporales</taxon>
        <taxon>Peronosporaceae</taxon>
        <taxon>Phytophthora</taxon>
    </lineage>
</organism>
<feature type="compositionally biased region" description="Basic and acidic residues" evidence="1">
    <location>
        <begin position="181"/>
        <end position="197"/>
    </location>
</feature>
<protein>
    <submittedName>
        <fullName evidence="2">Unnamed protein product</fullName>
    </submittedName>
</protein>
<evidence type="ECO:0000256" key="1">
    <source>
        <dbReference type="SAM" id="MobiDB-lite"/>
    </source>
</evidence>
<feature type="compositionally biased region" description="Low complexity" evidence="1">
    <location>
        <begin position="228"/>
        <end position="240"/>
    </location>
</feature>
<feature type="compositionally biased region" description="Low complexity" evidence="1">
    <location>
        <begin position="171"/>
        <end position="180"/>
    </location>
</feature>
<dbReference type="AlphaFoldDB" id="A0A9W6WWF6"/>
<dbReference type="EMBL" id="BSXT01000190">
    <property type="protein sequence ID" value="GMF20246.1"/>
    <property type="molecule type" value="Genomic_DNA"/>
</dbReference>
<feature type="compositionally biased region" description="Basic and acidic residues" evidence="1">
    <location>
        <begin position="217"/>
        <end position="227"/>
    </location>
</feature>
<name>A0A9W6WWF6_9STRA</name>
<feature type="compositionally biased region" description="Polar residues" evidence="1">
    <location>
        <begin position="147"/>
        <end position="159"/>
    </location>
</feature>
<accession>A0A9W6WWF6</accession>
<comment type="caution">
    <text evidence="2">The sequence shown here is derived from an EMBL/GenBank/DDBJ whole genome shotgun (WGS) entry which is preliminary data.</text>
</comment>
<evidence type="ECO:0000313" key="2">
    <source>
        <dbReference type="EMBL" id="GMF20246.1"/>
    </source>
</evidence>
<feature type="compositionally biased region" description="Basic and acidic residues" evidence="1">
    <location>
        <begin position="8"/>
        <end position="17"/>
    </location>
</feature>
<feature type="compositionally biased region" description="Polar residues" evidence="1">
    <location>
        <begin position="93"/>
        <end position="107"/>
    </location>
</feature>
<feature type="region of interest" description="Disordered" evidence="1">
    <location>
        <begin position="1"/>
        <end position="246"/>
    </location>
</feature>